<dbReference type="Gene3D" id="3.40.50.11550">
    <property type="match status" value="1"/>
</dbReference>
<keyword evidence="1" id="KW-0732">Signal</keyword>
<organism evidence="3 4">
    <name type="scientific">Desulfobaculum xiamenense</name>
    <dbReference type="NCBI Taxonomy" id="995050"/>
    <lineage>
        <taxon>Bacteria</taxon>
        <taxon>Pseudomonadati</taxon>
        <taxon>Thermodesulfobacteriota</taxon>
        <taxon>Desulfovibrionia</taxon>
        <taxon>Desulfovibrionales</taxon>
        <taxon>Desulfovibrionaceae</taxon>
        <taxon>Desulfobaculum</taxon>
    </lineage>
</organism>
<evidence type="ECO:0000313" key="4">
    <source>
        <dbReference type="Proteomes" id="UP000580856"/>
    </source>
</evidence>
<evidence type="ECO:0000259" key="2">
    <source>
        <dbReference type="PROSITE" id="PS50106"/>
    </source>
</evidence>
<accession>A0A846QN72</accession>
<dbReference type="InterPro" id="IPR036034">
    <property type="entry name" value="PDZ_sf"/>
</dbReference>
<dbReference type="Proteomes" id="UP000580856">
    <property type="component" value="Unassembled WGS sequence"/>
</dbReference>
<dbReference type="InterPro" id="IPR007314">
    <property type="entry name" value="Cofac_haem-bd_dom"/>
</dbReference>
<sequence>MGLVPSRLAKALIRAGAAAVVAVALCACARTPADPVGGVVRPAVVAPAMPGEMFDATGGPLSMRDFVRRALDVRYVLLGEGHSSACDHAVQAEAIAAIDSAAVAAGRPRPVVGLEMVPRERQDVLDRFNAGELSVEELPTALDWPNVWGHPYALYEPVIRAARERGLPLVALNVPLRLVRAVSTSGLSGLDAGDRALLPDVIIPPREDQRESLREEFERHRMIMNRKGATDDALERFMTSQSLWDSAMAGAAVEAYRAWSRPVVVVVGSGHVEYGWGLGYRLSVLDPGAKALSVVPWRGVEPVDLAQADVFFYCALTHASRLGFSVELQAGGAAITAVEPDSRAAKAGLAVGDVITAAQGMTVVELWVLHKAAIRASREDDGRLRLDVRRDGASREIIIQLTRSRPGGGSAPEADGPK</sequence>
<feature type="domain" description="PDZ" evidence="2">
    <location>
        <begin position="322"/>
        <end position="392"/>
    </location>
</feature>
<comment type="caution">
    <text evidence="3">The sequence shown here is derived from an EMBL/GenBank/DDBJ whole genome shotgun (WGS) entry which is preliminary data.</text>
</comment>
<keyword evidence="4" id="KW-1185">Reference proteome</keyword>
<dbReference type="SUPFAM" id="SSF159501">
    <property type="entry name" value="EreA/ChaN-like"/>
    <property type="match status" value="1"/>
</dbReference>
<protein>
    <submittedName>
        <fullName evidence="3">Putative iron-regulated protein</fullName>
    </submittedName>
</protein>
<feature type="chain" id="PRO_5032642185" evidence="1">
    <location>
        <begin position="30"/>
        <end position="418"/>
    </location>
</feature>
<evidence type="ECO:0000313" key="3">
    <source>
        <dbReference type="EMBL" id="NJB68637.1"/>
    </source>
</evidence>
<dbReference type="Gene3D" id="2.30.42.10">
    <property type="match status" value="1"/>
</dbReference>
<dbReference type="RefSeq" id="WP_167941684.1">
    <property type="nucleotide sequence ID" value="NZ_JAATJA010000002.1"/>
</dbReference>
<feature type="signal peptide" evidence="1">
    <location>
        <begin position="1"/>
        <end position="29"/>
    </location>
</feature>
<dbReference type="InterPro" id="IPR001478">
    <property type="entry name" value="PDZ"/>
</dbReference>
<dbReference type="CDD" id="cd14727">
    <property type="entry name" value="ChanN-like"/>
    <property type="match status" value="1"/>
</dbReference>
<gene>
    <name evidence="3" type="ORF">GGQ74_002310</name>
</gene>
<dbReference type="AlphaFoldDB" id="A0A846QN72"/>
<dbReference type="Pfam" id="PF13180">
    <property type="entry name" value="PDZ_2"/>
    <property type="match status" value="1"/>
</dbReference>
<reference evidence="3 4" key="1">
    <citation type="submission" date="2020-03" db="EMBL/GenBank/DDBJ databases">
        <title>Genomic Encyclopedia of Type Strains, Phase IV (KMG-IV): sequencing the most valuable type-strain genomes for metagenomic binning, comparative biology and taxonomic classification.</title>
        <authorList>
            <person name="Goeker M."/>
        </authorList>
    </citation>
    <scope>NUCLEOTIDE SEQUENCE [LARGE SCALE GENOMIC DNA]</scope>
    <source>
        <strain evidence="3 4">DSM 24233</strain>
    </source>
</reference>
<dbReference type="Pfam" id="PF04187">
    <property type="entry name" value="Cofac_haem_bdg"/>
    <property type="match status" value="1"/>
</dbReference>
<dbReference type="PROSITE" id="PS51257">
    <property type="entry name" value="PROKAR_LIPOPROTEIN"/>
    <property type="match status" value="1"/>
</dbReference>
<dbReference type="EMBL" id="JAATJA010000002">
    <property type="protein sequence ID" value="NJB68637.1"/>
    <property type="molecule type" value="Genomic_DNA"/>
</dbReference>
<evidence type="ECO:0000256" key="1">
    <source>
        <dbReference type="SAM" id="SignalP"/>
    </source>
</evidence>
<dbReference type="SMART" id="SM00228">
    <property type="entry name" value="PDZ"/>
    <property type="match status" value="1"/>
</dbReference>
<dbReference type="PROSITE" id="PS50106">
    <property type="entry name" value="PDZ"/>
    <property type="match status" value="1"/>
</dbReference>
<name>A0A846QN72_9BACT</name>
<proteinExistence type="predicted"/>
<dbReference type="SUPFAM" id="SSF50156">
    <property type="entry name" value="PDZ domain-like"/>
    <property type="match status" value="1"/>
</dbReference>